<feature type="domain" description="HeH/LEM" evidence="9">
    <location>
        <begin position="62"/>
        <end position="96"/>
    </location>
</feature>
<dbReference type="GO" id="GO:0003682">
    <property type="term" value="F:chromatin binding"/>
    <property type="evidence" value="ECO:0007669"/>
    <property type="project" value="InterPro"/>
</dbReference>
<dbReference type="eggNOG" id="ENOG502QVG5">
    <property type="taxonomic scope" value="Eukaryota"/>
</dbReference>
<keyword evidence="11" id="KW-1185">Reference proteome</keyword>
<dbReference type="EMBL" id="KI925455">
    <property type="protein sequence ID" value="ETW86036.1"/>
    <property type="molecule type" value="Genomic_DNA"/>
</dbReference>
<dbReference type="PANTHER" id="PTHR47808">
    <property type="entry name" value="INNER NUCLEAR MEMBRANE PROTEIN HEH2-RELATED"/>
    <property type="match status" value="1"/>
</dbReference>
<dbReference type="RefSeq" id="XP_009542821.1">
    <property type="nucleotide sequence ID" value="XM_009544526.1"/>
</dbReference>
<feature type="domain" description="Man1/Src1-like C-terminal" evidence="8">
    <location>
        <begin position="431"/>
        <end position="834"/>
    </location>
</feature>
<keyword evidence="4" id="KW-1133">Transmembrane helix</keyword>
<protein>
    <recommendedName>
        <fullName evidence="12">Man1/Src1 C-terminal domain-containing protein</fullName>
    </recommendedName>
</protein>
<dbReference type="InterPro" id="IPR025856">
    <property type="entry name" value="HeH/LEM_domain"/>
</dbReference>
<feature type="region of interest" description="Disordered" evidence="7">
    <location>
        <begin position="104"/>
        <end position="394"/>
    </location>
</feature>
<dbReference type="GO" id="GO:0005783">
    <property type="term" value="C:endoplasmic reticulum"/>
    <property type="evidence" value="ECO:0007669"/>
    <property type="project" value="TreeGrafter"/>
</dbReference>
<dbReference type="HOGENOM" id="CLU_010838_1_0_1"/>
<dbReference type="CDD" id="cd12935">
    <property type="entry name" value="LEM_like"/>
    <property type="match status" value="1"/>
</dbReference>
<evidence type="ECO:0000256" key="2">
    <source>
        <dbReference type="ARBA" id="ARBA00022553"/>
    </source>
</evidence>
<evidence type="ECO:0000256" key="4">
    <source>
        <dbReference type="ARBA" id="ARBA00022989"/>
    </source>
</evidence>
<evidence type="ECO:0000256" key="1">
    <source>
        <dbReference type="ARBA" id="ARBA00004540"/>
    </source>
</evidence>
<feature type="region of interest" description="Disordered" evidence="7">
    <location>
        <begin position="1"/>
        <end position="30"/>
    </location>
</feature>
<dbReference type="InParanoid" id="W4KLU2"/>
<dbReference type="GO" id="GO:0005637">
    <property type="term" value="C:nuclear inner membrane"/>
    <property type="evidence" value="ECO:0007669"/>
    <property type="project" value="UniProtKB-SubCell"/>
</dbReference>
<dbReference type="InterPro" id="IPR044780">
    <property type="entry name" value="Heh2/Src1"/>
</dbReference>
<feature type="compositionally biased region" description="Acidic residues" evidence="7">
    <location>
        <begin position="378"/>
        <end position="387"/>
    </location>
</feature>
<accession>W4KLU2</accession>
<dbReference type="AlphaFoldDB" id="W4KLU2"/>
<evidence type="ECO:0000259" key="9">
    <source>
        <dbReference type="Pfam" id="PF12949"/>
    </source>
</evidence>
<evidence type="ECO:0000256" key="3">
    <source>
        <dbReference type="ARBA" id="ARBA00022692"/>
    </source>
</evidence>
<dbReference type="KEGG" id="hir:HETIRDRAFT_149993"/>
<evidence type="ECO:0000259" key="8">
    <source>
        <dbReference type="Pfam" id="PF09402"/>
    </source>
</evidence>
<dbReference type="InterPro" id="IPR041885">
    <property type="entry name" value="MAN1_winged_helix_dom"/>
</dbReference>
<evidence type="ECO:0000256" key="6">
    <source>
        <dbReference type="ARBA" id="ARBA00023242"/>
    </source>
</evidence>
<feature type="compositionally biased region" description="Acidic residues" evidence="7">
    <location>
        <begin position="189"/>
        <end position="198"/>
    </location>
</feature>
<dbReference type="Gene3D" id="1.10.10.1180">
    <property type="entry name" value="MAN1, winged-helix domain"/>
    <property type="match status" value="1"/>
</dbReference>
<evidence type="ECO:0000256" key="7">
    <source>
        <dbReference type="SAM" id="MobiDB-lite"/>
    </source>
</evidence>
<evidence type="ECO:0000313" key="11">
    <source>
        <dbReference type="Proteomes" id="UP000030671"/>
    </source>
</evidence>
<comment type="subcellular location">
    <subcellularLocation>
        <location evidence="1">Nucleus inner membrane</location>
    </subcellularLocation>
</comment>
<evidence type="ECO:0000313" key="10">
    <source>
        <dbReference type="EMBL" id="ETW86036.1"/>
    </source>
</evidence>
<dbReference type="Proteomes" id="UP000030671">
    <property type="component" value="Unassembled WGS sequence"/>
</dbReference>
<evidence type="ECO:0000256" key="5">
    <source>
        <dbReference type="ARBA" id="ARBA00023136"/>
    </source>
</evidence>
<keyword evidence="2" id="KW-0597">Phosphoprotein</keyword>
<dbReference type="GeneID" id="20667348"/>
<gene>
    <name evidence="10" type="ORF">HETIRDRAFT_149993</name>
</gene>
<dbReference type="GO" id="GO:0034399">
    <property type="term" value="C:nuclear periphery"/>
    <property type="evidence" value="ECO:0007669"/>
    <property type="project" value="TreeGrafter"/>
</dbReference>
<keyword evidence="5" id="KW-0472">Membrane</keyword>
<dbReference type="PANTHER" id="PTHR47808:SF2">
    <property type="entry name" value="LEM DOMAIN-CONTAINING PROTEIN 2"/>
    <property type="match status" value="1"/>
</dbReference>
<keyword evidence="6" id="KW-0539">Nucleus</keyword>
<dbReference type="InterPro" id="IPR018996">
    <property type="entry name" value="Man1/Src1-like_C"/>
</dbReference>
<dbReference type="OrthoDB" id="5376590at2759"/>
<keyword evidence="3" id="KW-0812">Transmembrane</keyword>
<evidence type="ECO:0008006" key="12">
    <source>
        <dbReference type="Google" id="ProtNLM"/>
    </source>
</evidence>
<organism evidence="10 11">
    <name type="scientific">Heterobasidion irregulare (strain TC 32-1)</name>
    <dbReference type="NCBI Taxonomy" id="747525"/>
    <lineage>
        <taxon>Eukaryota</taxon>
        <taxon>Fungi</taxon>
        <taxon>Dikarya</taxon>
        <taxon>Basidiomycota</taxon>
        <taxon>Agaricomycotina</taxon>
        <taxon>Agaricomycetes</taxon>
        <taxon>Russulales</taxon>
        <taxon>Bondarzewiaceae</taxon>
        <taxon>Heterobasidion</taxon>
        <taxon>Heterobasidion annosum species complex</taxon>
    </lineage>
</organism>
<dbReference type="STRING" id="747525.W4KLU2"/>
<dbReference type="Pfam" id="PF09402">
    <property type="entry name" value="MSC"/>
    <property type="match status" value="1"/>
</dbReference>
<sequence length="854" mass="94144">MPMRREQVEADEDATRRGHVGRASDAKERVTVDAQSTSATDTRALWTHVIALGEYLDADFDPSTLTVTQLLGVFGFHNIKYPTPYTKPKLIQLFNDEIKPKTGKLKKERLKRENSTASDDGIKDGITGKQIGDEKKSLRRSSRRSSRAPSQEAESTLTVPEPPKRRRSSAQPNLGGPSKRTMYPSETALIEESEPEEEVAVRKVSRGKKTTEDAGTRARRVSQAFAEDSGWEDNNIFQSGAESSSPVRPSPVKPRARKSTAPKPVAPRKSSRKATSAPPEMLPSSSPPREFEGDAPVIHVSPPRAPKFEPRLPPDIFRGSSPAVGTPARRNVFALPFPSPSPLRRQEVKVQPQESQETQEELPEEVAFDGDGGGGDFSPEEELEEPEESKQTNAISRIIAEGGTVVRRPESSSGGFPVFRLLFLLFAVLPSAWFGLLPYKADSASIGYCDAGKATNDALEGFRAKRAAIEACNRENRTTLYVLPAAAASGVPDETREQERDEPECPYPPLMPAPDSCTPCPEHATCTAHSVECNSGYIVRLHPLLSLLPIPVTNSTPVSQDKISAPVKAILDAVSVGLDGMPGMGSVALPPRCVVDPRRRRHIGVLGKAIESALGQERGRRLCAGDPPLVKEKDGGEARRWGIEVAKLKERTKRNISPASMHSYDANFNDAMKQLTAWGGVFTSKDTEGNEYIAHRTPDLDVACKLTVKSRELWQLWKLHIGSILLAIAAYKYARRSRAQRWVEDKRVAALVQVALDMLRNQEMAHHTDPISAPYAYLSSLQLRDLVMQDEHSVGARRRLWDRVERVVEGNANVRVNLEEVEGGDELRVWRWVGGAGRKRVQFEERGPEGRIVA</sequence>
<proteinExistence type="predicted"/>
<reference evidence="10 11" key="1">
    <citation type="journal article" date="2012" name="New Phytol.">
        <title>Insight into trade-off between wood decay and parasitism from the genome of a fungal forest pathogen.</title>
        <authorList>
            <person name="Olson A."/>
            <person name="Aerts A."/>
            <person name="Asiegbu F."/>
            <person name="Belbahri L."/>
            <person name="Bouzid O."/>
            <person name="Broberg A."/>
            <person name="Canback B."/>
            <person name="Coutinho P.M."/>
            <person name="Cullen D."/>
            <person name="Dalman K."/>
            <person name="Deflorio G."/>
            <person name="van Diepen L.T."/>
            <person name="Dunand C."/>
            <person name="Duplessis S."/>
            <person name="Durling M."/>
            <person name="Gonthier P."/>
            <person name="Grimwood J."/>
            <person name="Fossdal C.G."/>
            <person name="Hansson D."/>
            <person name="Henrissat B."/>
            <person name="Hietala A."/>
            <person name="Himmelstrand K."/>
            <person name="Hoffmeister D."/>
            <person name="Hogberg N."/>
            <person name="James T.Y."/>
            <person name="Karlsson M."/>
            <person name="Kohler A."/>
            <person name="Kues U."/>
            <person name="Lee Y.H."/>
            <person name="Lin Y.C."/>
            <person name="Lind M."/>
            <person name="Lindquist E."/>
            <person name="Lombard V."/>
            <person name="Lucas S."/>
            <person name="Lunden K."/>
            <person name="Morin E."/>
            <person name="Murat C."/>
            <person name="Park J."/>
            <person name="Raffaello T."/>
            <person name="Rouze P."/>
            <person name="Salamov A."/>
            <person name="Schmutz J."/>
            <person name="Solheim H."/>
            <person name="Stahlberg J."/>
            <person name="Velez H."/>
            <person name="de Vries R.P."/>
            <person name="Wiebenga A."/>
            <person name="Woodward S."/>
            <person name="Yakovlev I."/>
            <person name="Garbelotto M."/>
            <person name="Martin F."/>
            <person name="Grigoriev I.V."/>
            <person name="Stenlid J."/>
        </authorList>
    </citation>
    <scope>NUCLEOTIDE SEQUENCE [LARGE SCALE GENOMIC DNA]</scope>
    <source>
        <strain evidence="10 11">TC 32-1</strain>
    </source>
</reference>
<feature type="compositionally biased region" description="Acidic residues" evidence="7">
    <location>
        <begin position="357"/>
        <end position="368"/>
    </location>
</feature>
<dbReference type="Pfam" id="PF12949">
    <property type="entry name" value="HeH"/>
    <property type="match status" value="1"/>
</dbReference>
<feature type="compositionally biased region" description="Basic residues" evidence="7">
    <location>
        <begin position="137"/>
        <end position="146"/>
    </location>
</feature>
<feature type="compositionally biased region" description="Polar residues" evidence="7">
    <location>
        <begin position="148"/>
        <end position="158"/>
    </location>
</feature>
<dbReference type="GO" id="GO:0071763">
    <property type="term" value="P:nuclear membrane organization"/>
    <property type="evidence" value="ECO:0007669"/>
    <property type="project" value="TreeGrafter"/>
</dbReference>
<name>W4KLU2_HETIT</name>